<name>A0AA37BWY1_9ACTN</name>
<accession>A0AA37BWY1</accession>
<evidence type="ECO:0000256" key="1">
    <source>
        <dbReference type="SAM" id="MobiDB-lite"/>
    </source>
</evidence>
<gene>
    <name evidence="2" type="ORF">ScoT_25610</name>
</gene>
<sequence>MPATRGCHQRWEGGGTEPPPVASPRHLVHSLWTTNPGRRYAPHGPAHHSFGPADGVPEVPARPRDGNATAPPQGAGNPPDNSPHATPAPLPNKRPRAIRGPYSGAVRGPLYPLTKAIFLGPTPFAVDRIALCSAVGKLTA</sequence>
<feature type="region of interest" description="Disordered" evidence="1">
    <location>
        <begin position="1"/>
        <end position="105"/>
    </location>
</feature>
<evidence type="ECO:0000313" key="3">
    <source>
        <dbReference type="Proteomes" id="UP001051844"/>
    </source>
</evidence>
<protein>
    <submittedName>
        <fullName evidence="2">Uncharacterized protein</fullName>
    </submittedName>
</protein>
<organism evidence="2 3">
    <name type="scientific">Streptomyces albidoflavus</name>
    <dbReference type="NCBI Taxonomy" id="1886"/>
    <lineage>
        <taxon>Bacteria</taxon>
        <taxon>Bacillati</taxon>
        <taxon>Actinomycetota</taxon>
        <taxon>Actinomycetes</taxon>
        <taxon>Kitasatosporales</taxon>
        <taxon>Streptomycetaceae</taxon>
        <taxon>Streptomyces</taxon>
        <taxon>Streptomyces albidoflavus group</taxon>
    </lineage>
</organism>
<evidence type="ECO:0000313" key="2">
    <source>
        <dbReference type="EMBL" id="GHI46387.1"/>
    </source>
</evidence>
<dbReference type="EMBL" id="BNDZ01000005">
    <property type="protein sequence ID" value="GHI46387.1"/>
    <property type="molecule type" value="Genomic_DNA"/>
</dbReference>
<dbReference type="Proteomes" id="UP001051844">
    <property type="component" value="Unassembled WGS sequence"/>
</dbReference>
<comment type="caution">
    <text evidence="2">The sequence shown here is derived from an EMBL/GenBank/DDBJ whole genome shotgun (WGS) entry which is preliminary data.</text>
</comment>
<reference evidence="2" key="1">
    <citation type="submission" date="2022-09" db="EMBL/GenBank/DDBJ databases">
        <title>Whole genome shotgun sequence of Streptomyces albidoflavus NBRC 12854.</title>
        <authorList>
            <person name="Komaki H."/>
            <person name="Tamura T."/>
        </authorList>
    </citation>
    <scope>NUCLEOTIDE SEQUENCE</scope>
    <source>
        <strain evidence="2">NBRC 12854</strain>
    </source>
</reference>
<proteinExistence type="predicted"/>
<dbReference type="AlphaFoldDB" id="A0AA37BWY1"/>